<dbReference type="EMBL" id="KV417617">
    <property type="protein sequence ID" value="KZP14463.1"/>
    <property type="molecule type" value="Genomic_DNA"/>
</dbReference>
<sequence>MSSVTATLLDALQGTLAVRLMKPPLVLATLPPGRPSPSSTAYHRPLLTHQLLSLPLPPPPLLHGPPTHSGLHRVPMDLARLGAHQRHHRPRRSTKGRCVWSTGLAILAAGKANSNTLSLLPLDSLKTTGALDVFHMGGSDTLQRARTIVLLNSDLLNAIWLTLSTNKKA</sequence>
<keyword evidence="2" id="KW-1185">Reference proteome</keyword>
<protein>
    <submittedName>
        <fullName evidence="1">Uncharacterized protein</fullName>
    </submittedName>
</protein>
<dbReference type="AlphaFoldDB" id="A0A166D9E8"/>
<accession>A0A166D9E8</accession>
<organism evidence="1 2">
    <name type="scientific">Athelia psychrophila</name>
    <dbReference type="NCBI Taxonomy" id="1759441"/>
    <lineage>
        <taxon>Eukaryota</taxon>
        <taxon>Fungi</taxon>
        <taxon>Dikarya</taxon>
        <taxon>Basidiomycota</taxon>
        <taxon>Agaricomycotina</taxon>
        <taxon>Agaricomycetes</taxon>
        <taxon>Agaricomycetidae</taxon>
        <taxon>Atheliales</taxon>
        <taxon>Atheliaceae</taxon>
        <taxon>Athelia</taxon>
    </lineage>
</organism>
<dbReference type="Proteomes" id="UP000076532">
    <property type="component" value="Unassembled WGS sequence"/>
</dbReference>
<evidence type="ECO:0000313" key="2">
    <source>
        <dbReference type="Proteomes" id="UP000076532"/>
    </source>
</evidence>
<reference evidence="1 2" key="1">
    <citation type="journal article" date="2016" name="Mol. Biol. Evol.">
        <title>Comparative Genomics of Early-Diverging Mushroom-Forming Fungi Provides Insights into the Origins of Lignocellulose Decay Capabilities.</title>
        <authorList>
            <person name="Nagy L.G."/>
            <person name="Riley R."/>
            <person name="Tritt A."/>
            <person name="Adam C."/>
            <person name="Daum C."/>
            <person name="Floudas D."/>
            <person name="Sun H."/>
            <person name="Yadav J.S."/>
            <person name="Pangilinan J."/>
            <person name="Larsson K.H."/>
            <person name="Matsuura K."/>
            <person name="Barry K."/>
            <person name="Labutti K."/>
            <person name="Kuo R."/>
            <person name="Ohm R.A."/>
            <person name="Bhattacharya S.S."/>
            <person name="Shirouzu T."/>
            <person name="Yoshinaga Y."/>
            <person name="Martin F.M."/>
            <person name="Grigoriev I.V."/>
            <person name="Hibbett D.S."/>
        </authorList>
    </citation>
    <scope>NUCLEOTIDE SEQUENCE [LARGE SCALE GENOMIC DNA]</scope>
    <source>
        <strain evidence="1 2">CBS 109695</strain>
    </source>
</reference>
<name>A0A166D9E8_9AGAM</name>
<dbReference type="OrthoDB" id="191139at2759"/>
<evidence type="ECO:0000313" key="1">
    <source>
        <dbReference type="EMBL" id="KZP14463.1"/>
    </source>
</evidence>
<gene>
    <name evidence="1" type="ORF">FIBSPDRAFT_1048790</name>
</gene>
<proteinExistence type="predicted"/>